<dbReference type="Gene3D" id="1.10.287.1060">
    <property type="entry name" value="ESAT-6-like"/>
    <property type="match status" value="1"/>
</dbReference>
<name>A0ABS5B6D8_9STRE</name>
<dbReference type="Proteomes" id="UP001519296">
    <property type="component" value="Unassembled WGS sequence"/>
</dbReference>
<dbReference type="EMBL" id="PRDG01000009">
    <property type="protein sequence ID" value="MBP2624335.1"/>
    <property type="molecule type" value="Genomic_DNA"/>
</dbReference>
<keyword evidence="3" id="KW-1185">Reference proteome</keyword>
<evidence type="ECO:0000313" key="2">
    <source>
        <dbReference type="EMBL" id="MBP2624335.1"/>
    </source>
</evidence>
<accession>A0ABS5B6D8</accession>
<evidence type="ECO:0000313" key="3">
    <source>
        <dbReference type="Proteomes" id="UP001519296"/>
    </source>
</evidence>
<protein>
    <submittedName>
        <fullName evidence="2">Uncharacterized protein</fullName>
    </submittedName>
</protein>
<dbReference type="RefSeq" id="WP_209629200.1">
    <property type="nucleotide sequence ID" value="NZ_PRDG01000009.1"/>
</dbReference>
<comment type="caution">
    <text evidence="2">The sequence shown here is derived from an EMBL/GenBank/DDBJ whole genome shotgun (WGS) entry which is preliminary data.</text>
</comment>
<proteinExistence type="predicted"/>
<gene>
    <name evidence="2" type="ORF">C4K46_10470</name>
</gene>
<reference evidence="2 3" key="1">
    <citation type="submission" date="2018-02" db="EMBL/GenBank/DDBJ databases">
        <title>Draft genome sequence of Streptococcus oricebi CCUG 70868T type strain.</title>
        <authorList>
            <person name="Mendez V."/>
            <person name="Salva-Serra F."/>
            <person name="Jaen-Luchoro D."/>
            <person name="Gonzales-Siles L."/>
            <person name="Karlsson R."/>
            <person name="Engstrom-Jakobsson H."/>
            <person name="Busquets A."/>
            <person name="Gomila M."/>
            <person name="Pineiro-Iglesias B."/>
            <person name="Bennasar-Figueras A."/>
            <person name="Seeger M."/>
            <person name="Moore E."/>
        </authorList>
    </citation>
    <scope>NUCLEOTIDE SEQUENCE [LARGE SCALE GENOMIC DNA]</scope>
    <source>
        <strain evidence="2 3">CCUG 70868</strain>
    </source>
</reference>
<organism evidence="2 3">
    <name type="scientific">Streptococcus oricebi</name>
    <dbReference type="NCBI Taxonomy" id="1547447"/>
    <lineage>
        <taxon>Bacteria</taxon>
        <taxon>Bacillati</taxon>
        <taxon>Bacillota</taxon>
        <taxon>Bacilli</taxon>
        <taxon>Lactobacillales</taxon>
        <taxon>Streptococcaceae</taxon>
        <taxon>Streptococcus</taxon>
    </lineage>
</organism>
<feature type="region of interest" description="Disordered" evidence="1">
    <location>
        <begin position="105"/>
        <end position="132"/>
    </location>
</feature>
<sequence>MADSKKQIRVEQIRSVQAKLQRVVIGTRDCSHIVDDTSKEKIEACIDLINSSSTNLEQTVENLNEYLNNVATAFENADKALASQIKGVTTKTMKTVRADAAKAKKKAKAAKDKKVKASTSYSKLPDSKKSKK</sequence>
<evidence type="ECO:0000256" key="1">
    <source>
        <dbReference type="SAM" id="MobiDB-lite"/>
    </source>
</evidence>
<feature type="compositionally biased region" description="Basic residues" evidence="1">
    <location>
        <begin position="105"/>
        <end position="116"/>
    </location>
</feature>